<reference evidence="9" key="3">
    <citation type="submission" date="2015-06" db="UniProtKB">
        <authorList>
            <consortium name="EnsemblMetazoa"/>
        </authorList>
    </citation>
    <scope>IDENTIFICATION</scope>
</reference>
<evidence type="ECO:0000313" key="8">
    <source>
        <dbReference type="EMBL" id="ESN92602.1"/>
    </source>
</evidence>
<keyword evidence="5 6" id="KW-0539">Nucleus</keyword>
<keyword evidence="10" id="KW-1185">Reference proteome</keyword>
<dbReference type="Pfam" id="PF00250">
    <property type="entry name" value="Forkhead"/>
    <property type="match status" value="1"/>
</dbReference>
<gene>
    <name evidence="9" type="primary">20196446</name>
    <name evidence="8" type="ORF">HELRODRAFT_137899</name>
</gene>
<dbReference type="InterPro" id="IPR036390">
    <property type="entry name" value="WH_DNA-bd_sf"/>
</dbReference>
<dbReference type="PROSITE" id="PS00657">
    <property type="entry name" value="FORK_HEAD_1"/>
    <property type="match status" value="1"/>
</dbReference>
<dbReference type="GO" id="GO:0006357">
    <property type="term" value="P:regulation of transcription by RNA polymerase II"/>
    <property type="evidence" value="ECO:0007669"/>
    <property type="project" value="UniProtKB-ARBA"/>
</dbReference>
<dbReference type="SUPFAM" id="SSF46785">
    <property type="entry name" value="Winged helix' DNA-binding domain"/>
    <property type="match status" value="1"/>
</dbReference>
<evidence type="ECO:0000313" key="9">
    <source>
        <dbReference type="EnsemblMetazoa" id="HelroP137899"/>
    </source>
</evidence>
<evidence type="ECO:0000259" key="7">
    <source>
        <dbReference type="PROSITE" id="PS50039"/>
    </source>
</evidence>
<dbReference type="PROSITE" id="PS50039">
    <property type="entry name" value="FORK_HEAD_3"/>
    <property type="match status" value="1"/>
</dbReference>
<dbReference type="eggNOG" id="KOG2294">
    <property type="taxonomic scope" value="Eukaryota"/>
</dbReference>
<evidence type="ECO:0000256" key="3">
    <source>
        <dbReference type="ARBA" id="ARBA00023125"/>
    </source>
</evidence>
<dbReference type="InterPro" id="IPR036388">
    <property type="entry name" value="WH-like_DNA-bd_sf"/>
</dbReference>
<dbReference type="AlphaFoldDB" id="T1EIP6"/>
<dbReference type="InterPro" id="IPR030456">
    <property type="entry name" value="TF_fork_head_CS_2"/>
</dbReference>
<keyword evidence="4" id="KW-0804">Transcription</keyword>
<dbReference type="PRINTS" id="PR00053">
    <property type="entry name" value="FORKHEAD"/>
</dbReference>
<dbReference type="InParanoid" id="T1EIP6"/>
<dbReference type="GO" id="GO:0003700">
    <property type="term" value="F:DNA-binding transcription factor activity"/>
    <property type="evidence" value="ECO:0007669"/>
    <property type="project" value="InterPro"/>
</dbReference>
<dbReference type="GeneID" id="20196446"/>
<keyword evidence="2" id="KW-0805">Transcription regulation</keyword>
<dbReference type="CTD" id="20196446"/>
<dbReference type="HOGENOM" id="CLU_077699_6_3_1"/>
<dbReference type="InterPro" id="IPR001766">
    <property type="entry name" value="Fork_head_dom"/>
</dbReference>
<dbReference type="GO" id="GO:0005634">
    <property type="term" value="C:nucleus"/>
    <property type="evidence" value="ECO:0007669"/>
    <property type="project" value="UniProtKB-SubCell"/>
</dbReference>
<protein>
    <recommendedName>
        <fullName evidence="7">Fork-head domain-containing protein</fullName>
    </recommendedName>
</protein>
<dbReference type="PANTHER" id="PTHR45881">
    <property type="entry name" value="CHECKPOINT SUPPRESSOR 1-LIKE, ISOFORM A-RELATED"/>
    <property type="match status" value="1"/>
</dbReference>
<sequence length="68" mass="8071">KPPFSYSQLIAQAIFSTPDHMLCLNDIYMFITKTYPFYRPEEKGWQNSIRHNLSLSKSFVRMPRANDE</sequence>
<reference evidence="8 10" key="2">
    <citation type="journal article" date="2013" name="Nature">
        <title>Insights into bilaterian evolution from three spiralian genomes.</title>
        <authorList>
            <person name="Simakov O."/>
            <person name="Marletaz F."/>
            <person name="Cho S.J."/>
            <person name="Edsinger-Gonzales E."/>
            <person name="Havlak P."/>
            <person name="Hellsten U."/>
            <person name="Kuo D.H."/>
            <person name="Larsson T."/>
            <person name="Lv J."/>
            <person name="Arendt D."/>
            <person name="Savage R."/>
            <person name="Osoegawa K."/>
            <person name="de Jong P."/>
            <person name="Grimwood J."/>
            <person name="Chapman J.A."/>
            <person name="Shapiro H."/>
            <person name="Aerts A."/>
            <person name="Otillar R.P."/>
            <person name="Terry A.Y."/>
            <person name="Boore J.L."/>
            <person name="Grigoriev I.V."/>
            <person name="Lindberg D.R."/>
            <person name="Seaver E.C."/>
            <person name="Weisblat D.A."/>
            <person name="Putnam N.H."/>
            <person name="Rokhsar D.S."/>
        </authorList>
    </citation>
    <scope>NUCLEOTIDE SEQUENCE</scope>
</reference>
<dbReference type="STRING" id="6412.T1EIP6"/>
<dbReference type="EMBL" id="AMQM01001752">
    <property type="status" value="NOT_ANNOTATED_CDS"/>
    <property type="molecule type" value="Genomic_DNA"/>
</dbReference>
<dbReference type="EnsemblMetazoa" id="HelroT137899">
    <property type="protein sequence ID" value="HelroP137899"/>
    <property type="gene ID" value="HelroG137899"/>
</dbReference>
<dbReference type="PROSITE" id="PS00658">
    <property type="entry name" value="FORK_HEAD_2"/>
    <property type="match status" value="1"/>
</dbReference>
<evidence type="ECO:0000256" key="5">
    <source>
        <dbReference type="ARBA" id="ARBA00023242"/>
    </source>
</evidence>
<dbReference type="OrthoDB" id="5402974at2759"/>
<evidence type="ECO:0000256" key="4">
    <source>
        <dbReference type="ARBA" id="ARBA00023163"/>
    </source>
</evidence>
<dbReference type="KEGG" id="hro:HELRODRAFT_137899"/>
<dbReference type="EMBL" id="KB097639">
    <property type="protein sequence ID" value="ESN92602.1"/>
    <property type="molecule type" value="Genomic_DNA"/>
</dbReference>
<evidence type="ECO:0000256" key="2">
    <source>
        <dbReference type="ARBA" id="ARBA00023015"/>
    </source>
</evidence>
<feature type="DNA-binding region" description="Fork-head" evidence="6">
    <location>
        <begin position="1"/>
        <end position="68"/>
    </location>
</feature>
<dbReference type="GO" id="GO:0043565">
    <property type="term" value="F:sequence-specific DNA binding"/>
    <property type="evidence" value="ECO:0007669"/>
    <property type="project" value="InterPro"/>
</dbReference>
<comment type="subcellular location">
    <subcellularLocation>
        <location evidence="1 6">Nucleus</location>
    </subcellularLocation>
</comment>
<organism evidence="9 10">
    <name type="scientific">Helobdella robusta</name>
    <name type="common">Californian leech</name>
    <dbReference type="NCBI Taxonomy" id="6412"/>
    <lineage>
        <taxon>Eukaryota</taxon>
        <taxon>Metazoa</taxon>
        <taxon>Spiralia</taxon>
        <taxon>Lophotrochozoa</taxon>
        <taxon>Annelida</taxon>
        <taxon>Clitellata</taxon>
        <taxon>Hirudinea</taxon>
        <taxon>Rhynchobdellida</taxon>
        <taxon>Glossiphoniidae</taxon>
        <taxon>Helobdella</taxon>
    </lineage>
</organism>
<proteinExistence type="predicted"/>
<name>T1EIP6_HELRO</name>
<evidence type="ECO:0000256" key="1">
    <source>
        <dbReference type="ARBA" id="ARBA00004123"/>
    </source>
</evidence>
<dbReference type="Proteomes" id="UP000015101">
    <property type="component" value="Unassembled WGS sequence"/>
</dbReference>
<dbReference type="SMART" id="SM00339">
    <property type="entry name" value="FH"/>
    <property type="match status" value="1"/>
</dbReference>
<accession>T1EIP6</accession>
<dbReference type="Gene3D" id="1.10.10.10">
    <property type="entry name" value="Winged helix-like DNA-binding domain superfamily/Winged helix DNA-binding domain"/>
    <property type="match status" value="1"/>
</dbReference>
<dbReference type="InterPro" id="IPR018122">
    <property type="entry name" value="TF_fork_head_CS_1"/>
</dbReference>
<reference evidence="10" key="1">
    <citation type="submission" date="2012-12" db="EMBL/GenBank/DDBJ databases">
        <authorList>
            <person name="Hellsten U."/>
            <person name="Grimwood J."/>
            <person name="Chapman J.A."/>
            <person name="Shapiro H."/>
            <person name="Aerts A."/>
            <person name="Otillar R.P."/>
            <person name="Terry A.Y."/>
            <person name="Boore J.L."/>
            <person name="Simakov O."/>
            <person name="Marletaz F."/>
            <person name="Cho S.-J."/>
            <person name="Edsinger-Gonzales E."/>
            <person name="Havlak P."/>
            <person name="Kuo D.-H."/>
            <person name="Larsson T."/>
            <person name="Lv J."/>
            <person name="Arendt D."/>
            <person name="Savage R."/>
            <person name="Osoegawa K."/>
            <person name="de Jong P."/>
            <person name="Lindberg D.R."/>
            <person name="Seaver E.C."/>
            <person name="Weisblat D.A."/>
            <person name="Putnam N.H."/>
            <person name="Grigoriev I.V."/>
            <person name="Rokhsar D.S."/>
        </authorList>
    </citation>
    <scope>NUCLEOTIDE SEQUENCE</scope>
</reference>
<evidence type="ECO:0000313" key="10">
    <source>
        <dbReference type="Proteomes" id="UP000015101"/>
    </source>
</evidence>
<dbReference type="RefSeq" id="XP_009028926.1">
    <property type="nucleotide sequence ID" value="XM_009030678.1"/>
</dbReference>
<evidence type="ECO:0000256" key="6">
    <source>
        <dbReference type="PROSITE-ProRule" id="PRU00089"/>
    </source>
</evidence>
<feature type="domain" description="Fork-head" evidence="7">
    <location>
        <begin position="1"/>
        <end position="68"/>
    </location>
</feature>
<keyword evidence="3 6" id="KW-0238">DNA-binding</keyword>